<feature type="non-terminal residue" evidence="1">
    <location>
        <position position="71"/>
    </location>
</feature>
<dbReference type="AlphaFoldDB" id="A0A699XGZ1"/>
<proteinExistence type="predicted"/>
<organism evidence="1">
    <name type="scientific">Tanacetum cinerariifolium</name>
    <name type="common">Dalmatian daisy</name>
    <name type="synonym">Chrysanthemum cinerariifolium</name>
    <dbReference type="NCBI Taxonomy" id="118510"/>
    <lineage>
        <taxon>Eukaryota</taxon>
        <taxon>Viridiplantae</taxon>
        <taxon>Streptophyta</taxon>
        <taxon>Embryophyta</taxon>
        <taxon>Tracheophyta</taxon>
        <taxon>Spermatophyta</taxon>
        <taxon>Magnoliopsida</taxon>
        <taxon>eudicotyledons</taxon>
        <taxon>Gunneridae</taxon>
        <taxon>Pentapetalae</taxon>
        <taxon>asterids</taxon>
        <taxon>campanulids</taxon>
        <taxon>Asterales</taxon>
        <taxon>Asteraceae</taxon>
        <taxon>Asteroideae</taxon>
        <taxon>Anthemideae</taxon>
        <taxon>Anthemidinae</taxon>
        <taxon>Tanacetum</taxon>
    </lineage>
</organism>
<reference evidence="1" key="1">
    <citation type="journal article" date="2019" name="Sci. Rep.">
        <title>Draft genome of Tanacetum cinerariifolium, the natural source of mosquito coil.</title>
        <authorList>
            <person name="Yamashiro T."/>
            <person name="Shiraishi A."/>
            <person name="Satake H."/>
            <person name="Nakayama K."/>
        </authorList>
    </citation>
    <scope>NUCLEOTIDE SEQUENCE</scope>
</reference>
<dbReference type="EMBL" id="BKCJ011825866">
    <property type="protein sequence ID" value="GFD56141.1"/>
    <property type="molecule type" value="Genomic_DNA"/>
</dbReference>
<feature type="non-terminal residue" evidence="1">
    <location>
        <position position="1"/>
    </location>
</feature>
<accession>A0A699XGZ1</accession>
<protein>
    <submittedName>
        <fullName evidence="1">Uncharacterized protein</fullName>
    </submittedName>
</protein>
<sequence length="71" mass="7399">HPAKAAALRVDKSPFFAGGRRLAGQVEAQLVAQLLVQIKANGAPLEARVDDGARLVEEIEAQVVARVLGAA</sequence>
<comment type="caution">
    <text evidence="1">The sequence shown here is derived from an EMBL/GenBank/DDBJ whole genome shotgun (WGS) entry which is preliminary data.</text>
</comment>
<gene>
    <name evidence="1" type="ORF">Tci_928110</name>
</gene>
<evidence type="ECO:0000313" key="1">
    <source>
        <dbReference type="EMBL" id="GFD56141.1"/>
    </source>
</evidence>
<name>A0A699XGZ1_TANCI</name>